<keyword evidence="6 7" id="KW-0472">Membrane</keyword>
<keyword evidence="5 7" id="KW-1133">Transmembrane helix</keyword>
<gene>
    <name evidence="8" type="ORF">CWATWH8502_3933</name>
</gene>
<keyword evidence="2" id="KW-0813">Transport</keyword>
<dbReference type="PANTHER" id="PTHR30183">
    <property type="entry name" value="MOLYBDENUM TRANSPORT SYSTEM PERMEASE PROTEIN MODB"/>
    <property type="match status" value="1"/>
</dbReference>
<keyword evidence="3" id="KW-1003">Cell membrane</keyword>
<comment type="subcellular location">
    <subcellularLocation>
        <location evidence="1">Cell membrane</location>
        <topology evidence="1">Multi-pass membrane protein</topology>
    </subcellularLocation>
</comment>
<evidence type="ECO:0000256" key="7">
    <source>
        <dbReference type="SAM" id="Phobius"/>
    </source>
</evidence>
<reference evidence="8 9" key="1">
    <citation type="submission" date="2013-01" db="EMBL/GenBank/DDBJ databases">
        <authorList>
            <person name="Bench S."/>
        </authorList>
    </citation>
    <scope>NUCLEOTIDE SEQUENCE [LARGE SCALE GENOMIC DNA]</scope>
    <source>
        <strain evidence="8 9">WH 8502</strain>
    </source>
</reference>
<sequence length="112" mass="12415">MNKLKPIINYLSSRGWVAIVIMIASLIATPILFVISSIFVDAGTIWKHLAETVLSGYILNSLLLMFGVGIGVLIIGVVTAWLVTLCRFWGCDWFEWLLLLPLSAPAYLLAYT</sequence>
<evidence type="ECO:0000313" key="8">
    <source>
        <dbReference type="EMBL" id="CCQ49593.1"/>
    </source>
</evidence>
<evidence type="ECO:0000256" key="5">
    <source>
        <dbReference type="ARBA" id="ARBA00022989"/>
    </source>
</evidence>
<evidence type="ECO:0000256" key="3">
    <source>
        <dbReference type="ARBA" id="ARBA00022475"/>
    </source>
</evidence>
<dbReference type="InterPro" id="IPR035906">
    <property type="entry name" value="MetI-like_sf"/>
</dbReference>
<name>T2I927_CROWT</name>
<dbReference type="EMBL" id="CAQK01000159">
    <property type="protein sequence ID" value="CCQ49593.1"/>
    <property type="molecule type" value="Genomic_DNA"/>
</dbReference>
<dbReference type="AlphaFoldDB" id="T2I927"/>
<protein>
    <submittedName>
        <fullName evidence="8">Ferric iron ABC transporter, permease protein</fullName>
    </submittedName>
</protein>
<feature type="transmembrane region" description="Helical" evidence="7">
    <location>
        <begin position="61"/>
        <end position="81"/>
    </location>
</feature>
<reference evidence="8 9" key="2">
    <citation type="submission" date="2013-09" db="EMBL/GenBank/DDBJ databases">
        <title>Whole genome comparison of six Crocosphaera watsonii strains with differing phenotypes.</title>
        <authorList>
            <person name="Bench S.R."/>
            <person name="Heller P."/>
            <person name="Frank I."/>
            <person name="Arciniega M."/>
            <person name="Shilova I.N."/>
            <person name="Zehr J.P."/>
        </authorList>
    </citation>
    <scope>NUCLEOTIDE SEQUENCE [LARGE SCALE GENOMIC DNA]</scope>
    <source>
        <strain evidence="8 9">WH 8502</strain>
    </source>
</reference>
<evidence type="ECO:0000313" key="9">
    <source>
        <dbReference type="Proteomes" id="UP000018348"/>
    </source>
</evidence>
<dbReference type="GO" id="GO:0005886">
    <property type="term" value="C:plasma membrane"/>
    <property type="evidence" value="ECO:0007669"/>
    <property type="project" value="UniProtKB-SubCell"/>
</dbReference>
<dbReference type="Proteomes" id="UP000018348">
    <property type="component" value="Unassembled WGS sequence"/>
</dbReference>
<dbReference type="PANTHER" id="PTHR30183:SF2">
    <property type="entry name" value="IRON UTILIZATION PROTEIN"/>
    <property type="match status" value="1"/>
</dbReference>
<feature type="transmembrane region" description="Helical" evidence="7">
    <location>
        <begin position="93"/>
        <end position="111"/>
    </location>
</feature>
<evidence type="ECO:0000256" key="4">
    <source>
        <dbReference type="ARBA" id="ARBA00022692"/>
    </source>
</evidence>
<evidence type="ECO:0000256" key="1">
    <source>
        <dbReference type="ARBA" id="ARBA00004651"/>
    </source>
</evidence>
<keyword evidence="4 7" id="KW-0812">Transmembrane</keyword>
<comment type="caution">
    <text evidence="8">The sequence shown here is derived from an EMBL/GenBank/DDBJ whole genome shotgun (WGS) entry which is preliminary data.</text>
</comment>
<evidence type="ECO:0000256" key="6">
    <source>
        <dbReference type="ARBA" id="ARBA00023136"/>
    </source>
</evidence>
<organism evidence="8 9">
    <name type="scientific">Crocosphaera watsonii WH 8502</name>
    <dbReference type="NCBI Taxonomy" id="423474"/>
    <lineage>
        <taxon>Bacteria</taxon>
        <taxon>Bacillati</taxon>
        <taxon>Cyanobacteriota</taxon>
        <taxon>Cyanophyceae</taxon>
        <taxon>Oscillatoriophycideae</taxon>
        <taxon>Chroococcales</taxon>
        <taxon>Aphanothecaceae</taxon>
        <taxon>Crocosphaera</taxon>
    </lineage>
</organism>
<accession>T2I927</accession>
<proteinExistence type="predicted"/>
<dbReference type="SUPFAM" id="SSF161098">
    <property type="entry name" value="MetI-like"/>
    <property type="match status" value="1"/>
</dbReference>
<dbReference type="Gene3D" id="1.10.3720.10">
    <property type="entry name" value="MetI-like"/>
    <property type="match status" value="1"/>
</dbReference>
<evidence type="ECO:0000256" key="2">
    <source>
        <dbReference type="ARBA" id="ARBA00022448"/>
    </source>
</evidence>
<feature type="transmembrane region" description="Helical" evidence="7">
    <location>
        <begin position="16"/>
        <end position="40"/>
    </location>
</feature>